<evidence type="ECO:0000313" key="3">
    <source>
        <dbReference type="Proteomes" id="UP001153269"/>
    </source>
</evidence>
<dbReference type="Proteomes" id="UP001153269">
    <property type="component" value="Unassembled WGS sequence"/>
</dbReference>
<proteinExistence type="predicted"/>
<feature type="compositionally biased region" description="Polar residues" evidence="1">
    <location>
        <begin position="99"/>
        <end position="112"/>
    </location>
</feature>
<accession>A0A9N7TQM2</accession>
<organism evidence="2 3">
    <name type="scientific">Pleuronectes platessa</name>
    <name type="common">European plaice</name>
    <dbReference type="NCBI Taxonomy" id="8262"/>
    <lineage>
        <taxon>Eukaryota</taxon>
        <taxon>Metazoa</taxon>
        <taxon>Chordata</taxon>
        <taxon>Craniata</taxon>
        <taxon>Vertebrata</taxon>
        <taxon>Euteleostomi</taxon>
        <taxon>Actinopterygii</taxon>
        <taxon>Neopterygii</taxon>
        <taxon>Teleostei</taxon>
        <taxon>Neoteleostei</taxon>
        <taxon>Acanthomorphata</taxon>
        <taxon>Carangaria</taxon>
        <taxon>Pleuronectiformes</taxon>
        <taxon>Pleuronectoidei</taxon>
        <taxon>Pleuronectidae</taxon>
        <taxon>Pleuronectes</taxon>
    </lineage>
</organism>
<dbReference type="AlphaFoldDB" id="A0A9N7TQM2"/>
<feature type="compositionally biased region" description="Basic and acidic residues" evidence="1">
    <location>
        <begin position="16"/>
        <end position="33"/>
    </location>
</feature>
<gene>
    <name evidence="2" type="ORF">PLEPLA_LOCUS4888</name>
</gene>
<feature type="region of interest" description="Disordered" evidence="1">
    <location>
        <begin position="1"/>
        <end position="74"/>
    </location>
</feature>
<protein>
    <submittedName>
        <fullName evidence="2">Uncharacterized protein</fullName>
    </submittedName>
</protein>
<feature type="region of interest" description="Disordered" evidence="1">
    <location>
        <begin position="94"/>
        <end position="121"/>
    </location>
</feature>
<comment type="caution">
    <text evidence="2">The sequence shown here is derived from an EMBL/GenBank/DDBJ whole genome shotgun (WGS) entry which is preliminary data.</text>
</comment>
<evidence type="ECO:0000313" key="2">
    <source>
        <dbReference type="EMBL" id="CAB1417087.1"/>
    </source>
</evidence>
<reference evidence="2" key="1">
    <citation type="submission" date="2020-03" db="EMBL/GenBank/DDBJ databases">
        <authorList>
            <person name="Weist P."/>
        </authorList>
    </citation>
    <scope>NUCLEOTIDE SEQUENCE</scope>
</reference>
<dbReference type="EMBL" id="CADEAL010000244">
    <property type="protein sequence ID" value="CAB1417087.1"/>
    <property type="molecule type" value="Genomic_DNA"/>
</dbReference>
<evidence type="ECO:0000256" key="1">
    <source>
        <dbReference type="SAM" id="MobiDB-lite"/>
    </source>
</evidence>
<sequence length="121" mass="14118">MERDRLRGKRRRRVKGSAEKRRAAKVEGDESGKRSRGRARKHPWGDKEKGLKRWEERRSVERRGPPTATDYPAPLSGFLLYIFTSRPSFISPLKYSRTPCPSRSPFSQSQILPFSRRDPPH</sequence>
<feature type="compositionally biased region" description="Basic and acidic residues" evidence="1">
    <location>
        <begin position="43"/>
        <end position="64"/>
    </location>
</feature>
<keyword evidence="3" id="KW-1185">Reference proteome</keyword>
<feature type="compositionally biased region" description="Basic residues" evidence="1">
    <location>
        <begin position="1"/>
        <end position="15"/>
    </location>
</feature>
<name>A0A9N7TQM2_PLEPL</name>